<dbReference type="OrthoDB" id="9808480at2"/>
<organism evidence="8 9">
    <name type="scientific">Paracandidimonas soli</name>
    <dbReference type="NCBI Taxonomy" id="1917182"/>
    <lineage>
        <taxon>Bacteria</taxon>
        <taxon>Pseudomonadati</taxon>
        <taxon>Pseudomonadota</taxon>
        <taxon>Betaproteobacteria</taxon>
        <taxon>Burkholderiales</taxon>
        <taxon>Alcaligenaceae</taxon>
        <taxon>Paracandidimonas</taxon>
    </lineage>
</organism>
<dbReference type="GO" id="GO:0045893">
    <property type="term" value="P:positive regulation of DNA-templated transcription"/>
    <property type="evidence" value="ECO:0007669"/>
    <property type="project" value="InterPro"/>
</dbReference>
<comment type="caution">
    <text evidence="8">The sequence shown here is derived from an EMBL/GenBank/DDBJ whole genome shotgun (WGS) entry which is preliminary data.</text>
</comment>
<dbReference type="SMART" id="SM00422">
    <property type="entry name" value="HTH_MERR"/>
    <property type="match status" value="1"/>
</dbReference>
<evidence type="ECO:0000256" key="6">
    <source>
        <dbReference type="SAM" id="Coils"/>
    </source>
</evidence>
<keyword evidence="2" id="KW-0963">Cytoplasm</keyword>
<dbReference type="InterPro" id="IPR000551">
    <property type="entry name" value="MerR-type_HTH_dom"/>
</dbReference>
<dbReference type="RefSeq" id="WP_132474621.1">
    <property type="nucleotide sequence ID" value="NZ_JBHRVM010000001.1"/>
</dbReference>
<dbReference type="PROSITE" id="PS00552">
    <property type="entry name" value="HTH_MERR_1"/>
    <property type="match status" value="1"/>
</dbReference>
<dbReference type="GO" id="GO:0003700">
    <property type="term" value="F:DNA-binding transcription factor activity"/>
    <property type="evidence" value="ECO:0007669"/>
    <property type="project" value="InterPro"/>
</dbReference>
<evidence type="ECO:0000313" key="9">
    <source>
        <dbReference type="Proteomes" id="UP000294692"/>
    </source>
</evidence>
<feature type="coiled-coil region" evidence="6">
    <location>
        <begin position="81"/>
        <end position="108"/>
    </location>
</feature>
<dbReference type="InterPro" id="IPR009061">
    <property type="entry name" value="DNA-bd_dom_put_sf"/>
</dbReference>
<evidence type="ECO:0000256" key="1">
    <source>
        <dbReference type="ARBA" id="ARBA00004496"/>
    </source>
</evidence>
<proteinExistence type="predicted"/>
<evidence type="ECO:0000259" key="7">
    <source>
        <dbReference type="PROSITE" id="PS50937"/>
    </source>
</evidence>
<dbReference type="Proteomes" id="UP000294692">
    <property type="component" value="Unassembled WGS sequence"/>
</dbReference>
<dbReference type="Pfam" id="PF09278">
    <property type="entry name" value="MerR-DNA-bind"/>
    <property type="match status" value="1"/>
</dbReference>
<dbReference type="InterPro" id="IPR015358">
    <property type="entry name" value="Tscrpt_reg_MerR_DNA-bd"/>
</dbReference>
<keyword evidence="4" id="KW-0238">DNA-binding</keyword>
<dbReference type="PANTHER" id="PTHR30204">
    <property type="entry name" value="REDOX-CYCLING DRUG-SENSING TRANSCRIPTIONAL ACTIVATOR SOXR"/>
    <property type="match status" value="1"/>
</dbReference>
<accession>A0A4R3VG41</accession>
<feature type="domain" description="HTH merR-type" evidence="7">
    <location>
        <begin position="1"/>
        <end position="69"/>
    </location>
</feature>
<dbReference type="GO" id="GO:0003677">
    <property type="term" value="F:DNA binding"/>
    <property type="evidence" value="ECO:0007669"/>
    <property type="project" value="UniProtKB-KW"/>
</dbReference>
<comment type="subcellular location">
    <subcellularLocation>
        <location evidence="1">Cytoplasm</location>
    </subcellularLocation>
</comment>
<dbReference type="EMBL" id="SMBX01000002">
    <property type="protein sequence ID" value="TCV01805.1"/>
    <property type="molecule type" value="Genomic_DNA"/>
</dbReference>
<protein>
    <submittedName>
        <fullName evidence="8">MerR family transcriptional regulator</fullName>
    </submittedName>
</protein>
<dbReference type="SUPFAM" id="SSF46955">
    <property type="entry name" value="Putative DNA-binding domain"/>
    <property type="match status" value="1"/>
</dbReference>
<dbReference type="Pfam" id="PF00376">
    <property type="entry name" value="MerR"/>
    <property type="match status" value="1"/>
</dbReference>
<dbReference type="Gene3D" id="1.10.1660.10">
    <property type="match status" value="1"/>
</dbReference>
<dbReference type="CDD" id="cd01108">
    <property type="entry name" value="HTH_CueR"/>
    <property type="match status" value="1"/>
</dbReference>
<dbReference type="PRINTS" id="PR00040">
    <property type="entry name" value="HTHMERR"/>
</dbReference>
<dbReference type="InterPro" id="IPR011789">
    <property type="entry name" value="CueR"/>
</dbReference>
<dbReference type="NCBIfam" id="TIGR02044">
    <property type="entry name" value="CueR"/>
    <property type="match status" value="1"/>
</dbReference>
<gene>
    <name evidence="8" type="ORF">EV686_102518</name>
</gene>
<evidence type="ECO:0000313" key="8">
    <source>
        <dbReference type="EMBL" id="TCV01805.1"/>
    </source>
</evidence>
<dbReference type="AlphaFoldDB" id="A0A4R3VG41"/>
<dbReference type="GO" id="GO:0005507">
    <property type="term" value="F:copper ion binding"/>
    <property type="evidence" value="ECO:0007669"/>
    <property type="project" value="InterPro"/>
</dbReference>
<reference evidence="8 9" key="1">
    <citation type="submission" date="2019-03" db="EMBL/GenBank/DDBJ databases">
        <title>Genomic Encyclopedia of Type Strains, Phase IV (KMG-IV): sequencing the most valuable type-strain genomes for metagenomic binning, comparative biology and taxonomic classification.</title>
        <authorList>
            <person name="Goeker M."/>
        </authorList>
    </citation>
    <scope>NUCLEOTIDE SEQUENCE [LARGE SCALE GENOMIC DNA]</scope>
    <source>
        <strain evidence="8 9">DSM 100048</strain>
    </source>
</reference>
<dbReference type="InterPro" id="IPR047057">
    <property type="entry name" value="MerR_fam"/>
</dbReference>
<keyword evidence="6" id="KW-0175">Coiled coil</keyword>
<name>A0A4R3VG41_9BURK</name>
<dbReference type="GO" id="GO:0005737">
    <property type="term" value="C:cytoplasm"/>
    <property type="evidence" value="ECO:0007669"/>
    <property type="project" value="UniProtKB-SubCell"/>
</dbReference>
<evidence type="ECO:0000256" key="5">
    <source>
        <dbReference type="ARBA" id="ARBA00023163"/>
    </source>
</evidence>
<evidence type="ECO:0000256" key="3">
    <source>
        <dbReference type="ARBA" id="ARBA00023015"/>
    </source>
</evidence>
<evidence type="ECO:0000256" key="2">
    <source>
        <dbReference type="ARBA" id="ARBA00022490"/>
    </source>
</evidence>
<keyword evidence="3" id="KW-0805">Transcription regulation</keyword>
<sequence length="152" mass="16978">MNIGQAASTSGLSAKMIRYYESTGLLRDSKRSSAGYRIYDETDINEMRFIRRSRELGFSLKQTMSLLALWRDKNRASADVQRLAQEHIQELEAKAAGLQQMADSLRHLVKGCRADHRPDCPILERLMEGTLLLAADEKAPSTAGTTQSRCCG</sequence>
<dbReference type="PANTHER" id="PTHR30204:SF94">
    <property type="entry name" value="HEAVY METAL-DEPENDENT TRANSCRIPTIONAL REGULATOR HI_0293-RELATED"/>
    <property type="match status" value="1"/>
</dbReference>
<dbReference type="PROSITE" id="PS50937">
    <property type="entry name" value="HTH_MERR_2"/>
    <property type="match status" value="1"/>
</dbReference>
<keyword evidence="9" id="KW-1185">Reference proteome</keyword>
<evidence type="ECO:0000256" key="4">
    <source>
        <dbReference type="ARBA" id="ARBA00023125"/>
    </source>
</evidence>
<keyword evidence="5" id="KW-0804">Transcription</keyword>